<dbReference type="RefSeq" id="WP_205387513.1">
    <property type="nucleotide sequence ID" value="NZ_JAFFZS010000251.1"/>
</dbReference>
<protein>
    <submittedName>
        <fullName evidence="1">Uncharacterized protein</fullName>
    </submittedName>
</protein>
<dbReference type="Proteomes" id="UP000788262">
    <property type="component" value="Unassembled WGS sequence"/>
</dbReference>
<comment type="caution">
    <text evidence="1">The sequence shown here is derived from an EMBL/GenBank/DDBJ whole genome shotgun (WGS) entry which is preliminary data.</text>
</comment>
<dbReference type="EMBL" id="JAFFZS010000251">
    <property type="protein sequence ID" value="MBN0049404.1"/>
    <property type="molecule type" value="Genomic_DNA"/>
</dbReference>
<accession>A0ABS2W1W7</accession>
<name>A0ABS2W1W7_STRAS</name>
<evidence type="ECO:0000313" key="2">
    <source>
        <dbReference type="Proteomes" id="UP000788262"/>
    </source>
</evidence>
<organism evidence="1 2">
    <name type="scientific">Streptomyces actuosus</name>
    <dbReference type="NCBI Taxonomy" id="1885"/>
    <lineage>
        <taxon>Bacteria</taxon>
        <taxon>Bacillati</taxon>
        <taxon>Actinomycetota</taxon>
        <taxon>Actinomycetes</taxon>
        <taxon>Kitasatosporales</taxon>
        <taxon>Streptomycetaceae</taxon>
        <taxon>Streptomyces</taxon>
    </lineage>
</organism>
<gene>
    <name evidence="1" type="ORF">JS756_36275</name>
</gene>
<sequence>MTKRSGLPCPIDFATDELLQHQSEMELIEGILSVMHQLQDEVLVPFGGMVKPEFYEKVKKLNNHFKEESIGLAEDER</sequence>
<keyword evidence="2" id="KW-1185">Reference proteome</keyword>
<evidence type="ECO:0000313" key="1">
    <source>
        <dbReference type="EMBL" id="MBN0049404.1"/>
    </source>
</evidence>
<proteinExistence type="predicted"/>
<reference evidence="1 2" key="1">
    <citation type="submission" date="2021-02" db="EMBL/GenBank/DDBJ databases">
        <title>Whole genome sequencing of Streptomyces actuosus VRA1.</title>
        <authorList>
            <person name="Sen G."/>
            <person name="Sen A."/>
        </authorList>
    </citation>
    <scope>NUCLEOTIDE SEQUENCE [LARGE SCALE GENOMIC DNA]</scope>
    <source>
        <strain evidence="1 2">VRA1</strain>
    </source>
</reference>